<reference evidence="2 3" key="1">
    <citation type="journal article" date="2019" name="Int. J. Syst. Evol. Microbiol.">
        <title>The Global Catalogue of Microorganisms (GCM) 10K type strain sequencing project: providing services to taxonomists for standard genome sequencing and annotation.</title>
        <authorList>
            <consortium name="The Broad Institute Genomics Platform"/>
            <consortium name="The Broad Institute Genome Sequencing Center for Infectious Disease"/>
            <person name="Wu L."/>
            <person name="Ma J."/>
        </authorList>
    </citation>
    <scope>NUCLEOTIDE SEQUENCE [LARGE SCALE GENOMIC DNA]</scope>
    <source>
        <strain evidence="2 3">JCM 6833</strain>
    </source>
</reference>
<proteinExistence type="predicted"/>
<evidence type="ECO:0000259" key="1">
    <source>
        <dbReference type="SMART" id="SM00065"/>
    </source>
</evidence>
<dbReference type="SUPFAM" id="SSF55781">
    <property type="entry name" value="GAF domain-like"/>
    <property type="match status" value="1"/>
</dbReference>
<dbReference type="Gene3D" id="3.30.450.40">
    <property type="match status" value="1"/>
</dbReference>
<dbReference type="InterPro" id="IPR003018">
    <property type="entry name" value="GAF"/>
</dbReference>
<dbReference type="EMBL" id="BAAATD010000008">
    <property type="protein sequence ID" value="GAA2615090.1"/>
    <property type="molecule type" value="Genomic_DNA"/>
</dbReference>
<dbReference type="SMART" id="SM00065">
    <property type="entry name" value="GAF"/>
    <property type="match status" value="1"/>
</dbReference>
<organism evidence="2 3">
    <name type="scientific">Actinomadura fulvescens</name>
    <dbReference type="NCBI Taxonomy" id="46160"/>
    <lineage>
        <taxon>Bacteria</taxon>
        <taxon>Bacillati</taxon>
        <taxon>Actinomycetota</taxon>
        <taxon>Actinomycetes</taxon>
        <taxon>Streptosporangiales</taxon>
        <taxon>Thermomonosporaceae</taxon>
        <taxon>Actinomadura</taxon>
    </lineage>
</organism>
<sequence length="295" mass="30965">MDRHERAWQRVQEHAAGRQVSVDVVYAAAAQTVGADGYAVALVSGPGMRTLVAASDRIAELIEDVQLSSGEGPCTDAYTGLAPVIVPDVQAAADRWPGFVPAVAPVGVRALFAFPMQLGGVRVGAADLYRRRPGPLTPAQLADARAFADIAAQVAFRQHPDPKTLAALAADRPPHGYPPVVHQAAGMLAAQLDLNIAEAISRLRAYSYLHDNPSPGWPARSWTASPRWTSTTATIPAMTRAIHEPDPFPRCGARAGCVTGSGCLFPLGACDGYAAVVQENLGTADSGPECMGRTL</sequence>
<evidence type="ECO:0000313" key="3">
    <source>
        <dbReference type="Proteomes" id="UP001501509"/>
    </source>
</evidence>
<keyword evidence="3" id="KW-1185">Reference proteome</keyword>
<name>A0ABN3Q4G0_9ACTN</name>
<dbReference type="RefSeq" id="WP_344545588.1">
    <property type="nucleotide sequence ID" value="NZ_BAAATD010000008.1"/>
</dbReference>
<dbReference type="InterPro" id="IPR029016">
    <property type="entry name" value="GAF-like_dom_sf"/>
</dbReference>
<protein>
    <recommendedName>
        <fullName evidence="1">GAF domain-containing protein</fullName>
    </recommendedName>
</protein>
<evidence type="ECO:0000313" key="2">
    <source>
        <dbReference type="EMBL" id="GAA2615090.1"/>
    </source>
</evidence>
<gene>
    <name evidence="2" type="ORF">GCM10010411_57590</name>
</gene>
<dbReference type="Pfam" id="PF01590">
    <property type="entry name" value="GAF"/>
    <property type="match status" value="1"/>
</dbReference>
<feature type="domain" description="GAF" evidence="1">
    <location>
        <begin position="17"/>
        <end position="165"/>
    </location>
</feature>
<accession>A0ABN3Q4G0</accession>
<dbReference type="Proteomes" id="UP001501509">
    <property type="component" value="Unassembled WGS sequence"/>
</dbReference>
<comment type="caution">
    <text evidence="2">The sequence shown here is derived from an EMBL/GenBank/DDBJ whole genome shotgun (WGS) entry which is preliminary data.</text>
</comment>